<keyword evidence="3" id="KW-0254">Endocytosis</keyword>
<evidence type="ECO:0000256" key="2">
    <source>
        <dbReference type="ARBA" id="ARBA00022448"/>
    </source>
</evidence>
<dbReference type="PANTHER" id="PTHR12847:SF9">
    <property type="entry name" value="NECAP-LIKE PROTEIN CG9132"/>
    <property type="match status" value="1"/>
</dbReference>
<feature type="region of interest" description="Disordered" evidence="5">
    <location>
        <begin position="158"/>
        <end position="271"/>
    </location>
</feature>
<dbReference type="SUPFAM" id="SSF50729">
    <property type="entry name" value="PH domain-like"/>
    <property type="match status" value="1"/>
</dbReference>
<dbReference type="Pfam" id="PF07933">
    <property type="entry name" value="DUF1681"/>
    <property type="match status" value="1"/>
</dbReference>
<keyword evidence="2" id="KW-0813">Transport</keyword>
<dbReference type="AlphaFoldDB" id="A0A9Q0YFW7"/>
<dbReference type="EMBL" id="JAIZAY010000021">
    <property type="protein sequence ID" value="KAJ8021998.1"/>
    <property type="molecule type" value="Genomic_DNA"/>
</dbReference>
<feature type="compositionally biased region" description="Polar residues" evidence="5">
    <location>
        <begin position="230"/>
        <end position="249"/>
    </location>
</feature>
<dbReference type="Gene3D" id="2.30.29.30">
    <property type="entry name" value="Pleckstrin-homology domain (PH domain)/Phosphotyrosine-binding domain (PTB)"/>
    <property type="match status" value="1"/>
</dbReference>
<dbReference type="FunFam" id="2.30.29.30:FF:000064">
    <property type="entry name" value="Adaptin ear-binding coat-associated protein 1"/>
    <property type="match status" value="1"/>
</dbReference>
<accession>A0A9Q0YFW7</accession>
<evidence type="ECO:0000256" key="1">
    <source>
        <dbReference type="ARBA" id="ARBA00007736"/>
    </source>
</evidence>
<dbReference type="GO" id="GO:0006897">
    <property type="term" value="P:endocytosis"/>
    <property type="evidence" value="ECO:0007669"/>
    <property type="project" value="UniProtKB-KW"/>
</dbReference>
<proteinExistence type="inferred from homology"/>
<sequence>MATDYERILLVKPEVHVFRIPPRTTNRGYRAADWKLDSPDWISRLKVISVGKNCFIRIEDKTSGELFAKAPIPSYPGEAVEAVLDSSRYFVIRVEDDSGKRAFIGIGFQDRGDSFDFNVALQDHFKVLKQEQEFAEEAKKLESGPKLDLGFKEGQTITINIGKKDGTSKPRNRPTGAATAGATPPLLLPPPGGKPLAPPPQASRQQPAPASVQQQTNSNLFGASQPFPNPSHQSAFTAPPSQNQTQQGGSADWGDFTSATSSNNTSNWVQF</sequence>
<dbReference type="GO" id="GO:0030125">
    <property type="term" value="C:clathrin vesicle coat"/>
    <property type="evidence" value="ECO:0007669"/>
    <property type="project" value="TreeGrafter"/>
</dbReference>
<reference evidence="7" key="1">
    <citation type="submission" date="2021-10" db="EMBL/GenBank/DDBJ databases">
        <title>Tropical sea cucumber genome reveals ecological adaptation and Cuvierian tubules defense mechanism.</title>
        <authorList>
            <person name="Chen T."/>
        </authorList>
    </citation>
    <scope>NUCLEOTIDE SEQUENCE</scope>
    <source>
        <strain evidence="7">Nanhai2018</strain>
        <tissue evidence="7">Muscle</tissue>
    </source>
</reference>
<dbReference type="CDD" id="cd13228">
    <property type="entry name" value="PHear_NECAP"/>
    <property type="match status" value="1"/>
</dbReference>
<organism evidence="7 8">
    <name type="scientific">Holothuria leucospilota</name>
    <name type="common">Black long sea cucumber</name>
    <name type="synonym">Mertensiothuria leucospilota</name>
    <dbReference type="NCBI Taxonomy" id="206669"/>
    <lineage>
        <taxon>Eukaryota</taxon>
        <taxon>Metazoa</taxon>
        <taxon>Echinodermata</taxon>
        <taxon>Eleutherozoa</taxon>
        <taxon>Echinozoa</taxon>
        <taxon>Holothuroidea</taxon>
        <taxon>Aspidochirotacea</taxon>
        <taxon>Aspidochirotida</taxon>
        <taxon>Holothuriidae</taxon>
        <taxon>Holothuria</taxon>
    </lineage>
</organism>
<feature type="domain" description="NECAP PHear" evidence="6">
    <location>
        <begin position="5"/>
        <end position="162"/>
    </location>
</feature>
<dbReference type="PANTHER" id="PTHR12847">
    <property type="entry name" value="ATP-BINDING CASSETTE ABC TRANSPORTER-RELATED"/>
    <property type="match status" value="1"/>
</dbReference>
<name>A0A9Q0YFW7_HOLLE</name>
<keyword evidence="4" id="KW-0653">Protein transport</keyword>
<evidence type="ECO:0000256" key="4">
    <source>
        <dbReference type="ARBA" id="ARBA00022927"/>
    </source>
</evidence>
<evidence type="ECO:0000313" key="7">
    <source>
        <dbReference type="EMBL" id="KAJ8021998.1"/>
    </source>
</evidence>
<dbReference type="OrthoDB" id="10265489at2759"/>
<dbReference type="GO" id="GO:0015031">
    <property type="term" value="P:protein transport"/>
    <property type="evidence" value="ECO:0007669"/>
    <property type="project" value="UniProtKB-KW"/>
</dbReference>
<feature type="compositionally biased region" description="Low complexity" evidence="5">
    <location>
        <begin position="174"/>
        <end position="185"/>
    </location>
</feature>
<feature type="compositionally biased region" description="Low complexity" evidence="5">
    <location>
        <begin position="257"/>
        <end position="271"/>
    </location>
</feature>
<protein>
    <submittedName>
        <fullName evidence="7">Adaptin ear-binding coat-associated protein 2</fullName>
    </submittedName>
</protein>
<evidence type="ECO:0000259" key="6">
    <source>
        <dbReference type="Pfam" id="PF07933"/>
    </source>
</evidence>
<feature type="compositionally biased region" description="Low complexity" evidence="5">
    <location>
        <begin position="202"/>
        <end position="215"/>
    </location>
</feature>
<feature type="compositionally biased region" description="Pro residues" evidence="5">
    <location>
        <begin position="186"/>
        <end position="201"/>
    </location>
</feature>
<gene>
    <name evidence="7" type="ORF">HOLleu_39359</name>
</gene>
<dbReference type="InterPro" id="IPR012466">
    <property type="entry name" value="NECAP_PHear"/>
</dbReference>
<evidence type="ECO:0000313" key="8">
    <source>
        <dbReference type="Proteomes" id="UP001152320"/>
    </source>
</evidence>
<dbReference type="InterPro" id="IPR011993">
    <property type="entry name" value="PH-like_dom_sf"/>
</dbReference>
<keyword evidence="8" id="KW-1185">Reference proteome</keyword>
<comment type="caution">
    <text evidence="7">The sequence shown here is derived from an EMBL/GenBank/DDBJ whole genome shotgun (WGS) entry which is preliminary data.</text>
</comment>
<evidence type="ECO:0000256" key="5">
    <source>
        <dbReference type="SAM" id="MobiDB-lite"/>
    </source>
</evidence>
<dbReference type="Proteomes" id="UP001152320">
    <property type="component" value="Chromosome 21"/>
</dbReference>
<evidence type="ECO:0000256" key="3">
    <source>
        <dbReference type="ARBA" id="ARBA00022583"/>
    </source>
</evidence>
<comment type="similarity">
    <text evidence="1">Belongs to the NECAP family.</text>
</comment>